<name>A0A5B9Y725_9MOLU</name>
<evidence type="ECO:0000313" key="8">
    <source>
        <dbReference type="Proteomes" id="UP000323144"/>
    </source>
</evidence>
<dbReference type="PROSITE" id="PS51257">
    <property type="entry name" value="PROKAR_LIPOPROTEIN"/>
    <property type="match status" value="1"/>
</dbReference>
<evidence type="ECO:0000256" key="2">
    <source>
        <dbReference type="ARBA" id="ARBA00005695"/>
    </source>
</evidence>
<evidence type="ECO:0000256" key="4">
    <source>
        <dbReference type="ARBA" id="ARBA00022729"/>
    </source>
</evidence>
<keyword evidence="8" id="KW-1185">Reference proteome</keyword>
<dbReference type="Gene3D" id="3.10.105.10">
    <property type="entry name" value="Dipeptide-binding Protein, Domain 3"/>
    <property type="match status" value="1"/>
</dbReference>
<dbReference type="Gene3D" id="3.40.190.10">
    <property type="entry name" value="Periplasmic binding protein-like II"/>
    <property type="match status" value="1"/>
</dbReference>
<dbReference type="InterPro" id="IPR000914">
    <property type="entry name" value="SBP_5_dom"/>
</dbReference>
<reference evidence="7 8" key="1">
    <citation type="submission" date="2019-08" db="EMBL/GenBank/DDBJ databases">
        <title>Complete genome sequence of Spiroplasma chinense CCH (DSM 19755).</title>
        <authorList>
            <person name="Shen H.-Y."/>
            <person name="Lin Y.-C."/>
            <person name="Chou L."/>
            <person name="Kuo C.-H."/>
        </authorList>
    </citation>
    <scope>NUCLEOTIDE SEQUENCE [LARGE SCALE GENOMIC DNA]</scope>
    <source>
        <strain evidence="7 8">CCH</strain>
    </source>
</reference>
<dbReference type="KEGG" id="schi:SCHIN_v1c09020"/>
<dbReference type="Proteomes" id="UP000323144">
    <property type="component" value="Chromosome"/>
</dbReference>
<protein>
    <submittedName>
        <fullName evidence="7">Oligopeptide transport system substrate-binding protein</fullName>
    </submittedName>
</protein>
<evidence type="ECO:0000256" key="3">
    <source>
        <dbReference type="ARBA" id="ARBA00022448"/>
    </source>
</evidence>
<evidence type="ECO:0000256" key="5">
    <source>
        <dbReference type="SAM" id="SignalP"/>
    </source>
</evidence>
<dbReference type="GO" id="GO:1904680">
    <property type="term" value="F:peptide transmembrane transporter activity"/>
    <property type="evidence" value="ECO:0007669"/>
    <property type="project" value="TreeGrafter"/>
</dbReference>
<keyword evidence="4 5" id="KW-0732">Signal</keyword>
<feature type="domain" description="Solute-binding protein family 5" evidence="6">
    <location>
        <begin position="108"/>
        <end position="607"/>
    </location>
</feature>
<sequence>MNTLFRKLLSTLSATAAVTLTASSVVACGVGVNSLLNMVNDPKVMRLPYTYNVSSYNTARTMQAEDQKVLANTNDTLLSTDEFGRIYPLLVENTSGVDGQDPTYIGKFNSDKSEWTYKIRKGINWVNSKNEVVGTVKPSDILTAAKFALMPENASDVSSLWTSFIIGAADLYDSLLSNKDENGNAIVPDNPEQGVNYTKPYVEKFINSDKFGIVANDETGEVTFKLTKPAPYFESLLTYSVFSPIYTENADGFADDTADFSKAYFNGAYVVTQSNPNNKVILERNKNYYLEQKRGTVERIEFSYVDNSSASRLRTLFESGSISEFSLSSDDLKGWKKFVGSDFENPNFEGIYATKHPDTAGSFVLNFNLANWNAVYGQGEKQKQAQAASRLLQSDDVRSFISTTLNRSKFVRYFSKTIDTNETSQMLRNSWTGVGVASTTVEGVKKDYTEFVSDRYDEIAGTTAPTGSHTISDGTDVYLNKEESLVGKTKAQLISDIKEYIKANNITTTSTKVTLNNGKKVTENRVVLRLIASPTGNASVNPYTNLMLKEFNGLEGNPIFIQTDVPSSTDDYRQQGAQGAMDLYIGGWSPDYSDPATFLETFTLGGSYSSYNGTARLIRTSLKSGEKVGTAINDFTEYKSEGETIYFQNAYYVKGETEKAYEMYKKFSDEYQKIDRTETESVSRFTAFSKIESDLLYKNFMMLPLYTRAMPKQYVVSFVQPWTRTYEAFGTGNYRYYDVVLNQRLLNRESVQAVMKAYEENLAEVSADPTSHRDQDHWK</sequence>
<dbReference type="GO" id="GO:0030313">
    <property type="term" value="C:cell envelope"/>
    <property type="evidence" value="ECO:0007669"/>
    <property type="project" value="UniProtKB-SubCell"/>
</dbReference>
<gene>
    <name evidence="7" type="primary">oppA</name>
    <name evidence="7" type="ORF">SCHIN_v1c09020</name>
</gene>
<dbReference type="EMBL" id="CP043026">
    <property type="protein sequence ID" value="QEH62097.1"/>
    <property type="molecule type" value="Genomic_DNA"/>
</dbReference>
<dbReference type="Pfam" id="PF00496">
    <property type="entry name" value="SBP_bac_5"/>
    <property type="match status" value="1"/>
</dbReference>
<keyword evidence="3" id="KW-0813">Transport</keyword>
<organism evidence="7 8">
    <name type="scientific">Spiroplasma chinense</name>
    <dbReference type="NCBI Taxonomy" id="216932"/>
    <lineage>
        <taxon>Bacteria</taxon>
        <taxon>Bacillati</taxon>
        <taxon>Mycoplasmatota</taxon>
        <taxon>Mollicutes</taxon>
        <taxon>Entomoplasmatales</taxon>
        <taxon>Spiroplasmataceae</taxon>
        <taxon>Spiroplasma</taxon>
    </lineage>
</organism>
<evidence type="ECO:0000313" key="7">
    <source>
        <dbReference type="EMBL" id="QEH62097.1"/>
    </source>
</evidence>
<dbReference type="PANTHER" id="PTHR30290:SF10">
    <property type="entry name" value="PERIPLASMIC OLIGOPEPTIDE-BINDING PROTEIN-RELATED"/>
    <property type="match status" value="1"/>
</dbReference>
<proteinExistence type="inferred from homology"/>
<dbReference type="RefSeq" id="WP_166508467.1">
    <property type="nucleotide sequence ID" value="NZ_CP043026.1"/>
</dbReference>
<dbReference type="InterPro" id="IPR039424">
    <property type="entry name" value="SBP_5"/>
</dbReference>
<dbReference type="SUPFAM" id="SSF53850">
    <property type="entry name" value="Periplasmic binding protein-like II"/>
    <property type="match status" value="1"/>
</dbReference>
<dbReference type="AlphaFoldDB" id="A0A5B9Y725"/>
<dbReference type="GO" id="GO:0015833">
    <property type="term" value="P:peptide transport"/>
    <property type="evidence" value="ECO:0007669"/>
    <property type="project" value="TreeGrafter"/>
</dbReference>
<accession>A0A5B9Y725</accession>
<feature type="chain" id="PRO_5023147202" evidence="5">
    <location>
        <begin position="28"/>
        <end position="779"/>
    </location>
</feature>
<feature type="signal peptide" evidence="5">
    <location>
        <begin position="1"/>
        <end position="27"/>
    </location>
</feature>
<comment type="similarity">
    <text evidence="2">Belongs to the bacterial solute-binding protein 5 family.</text>
</comment>
<evidence type="ECO:0000256" key="1">
    <source>
        <dbReference type="ARBA" id="ARBA00004196"/>
    </source>
</evidence>
<comment type="subcellular location">
    <subcellularLocation>
        <location evidence="1">Cell envelope</location>
    </subcellularLocation>
</comment>
<evidence type="ECO:0000259" key="6">
    <source>
        <dbReference type="Pfam" id="PF00496"/>
    </source>
</evidence>
<dbReference type="PANTHER" id="PTHR30290">
    <property type="entry name" value="PERIPLASMIC BINDING COMPONENT OF ABC TRANSPORTER"/>
    <property type="match status" value="1"/>
</dbReference>